<dbReference type="AlphaFoldDB" id="A0A2P2P744"/>
<sequence length="43" mass="5240">MCIYNTLVPFTKQEKILNFHLQKVLDFWDRTACRKYMVTKTSK</sequence>
<evidence type="ECO:0000313" key="1">
    <source>
        <dbReference type="EMBL" id="MBX50507.1"/>
    </source>
</evidence>
<name>A0A2P2P744_RHIMU</name>
<proteinExistence type="predicted"/>
<protein>
    <submittedName>
        <fullName evidence="1">Uncharacterized protein</fullName>
    </submittedName>
</protein>
<reference evidence="1" key="1">
    <citation type="submission" date="2018-02" db="EMBL/GenBank/DDBJ databases">
        <title>Rhizophora mucronata_Transcriptome.</title>
        <authorList>
            <person name="Meera S.P."/>
            <person name="Sreeshan A."/>
            <person name="Augustine A."/>
        </authorList>
    </citation>
    <scope>NUCLEOTIDE SEQUENCE</scope>
    <source>
        <tissue evidence="1">Leaf</tissue>
    </source>
</reference>
<accession>A0A2P2P744</accession>
<organism evidence="1">
    <name type="scientific">Rhizophora mucronata</name>
    <name type="common">Asiatic mangrove</name>
    <dbReference type="NCBI Taxonomy" id="61149"/>
    <lineage>
        <taxon>Eukaryota</taxon>
        <taxon>Viridiplantae</taxon>
        <taxon>Streptophyta</taxon>
        <taxon>Embryophyta</taxon>
        <taxon>Tracheophyta</taxon>
        <taxon>Spermatophyta</taxon>
        <taxon>Magnoliopsida</taxon>
        <taxon>eudicotyledons</taxon>
        <taxon>Gunneridae</taxon>
        <taxon>Pentapetalae</taxon>
        <taxon>rosids</taxon>
        <taxon>fabids</taxon>
        <taxon>Malpighiales</taxon>
        <taxon>Rhizophoraceae</taxon>
        <taxon>Rhizophora</taxon>
    </lineage>
</organism>
<dbReference type="EMBL" id="GGEC01070023">
    <property type="protein sequence ID" value="MBX50507.1"/>
    <property type="molecule type" value="Transcribed_RNA"/>
</dbReference>